<name>A0A081FTR8_9GAMM</name>
<dbReference type="PATRIC" id="fig|1232683.4.peg.4005"/>
<comment type="caution">
    <text evidence="1">The sequence shown here is derived from an EMBL/GenBank/DDBJ whole genome shotgun (WGS) entry which is preliminary data.</text>
</comment>
<evidence type="ECO:0000313" key="1">
    <source>
        <dbReference type="EMBL" id="KEA61923.1"/>
    </source>
</evidence>
<proteinExistence type="predicted"/>
<dbReference type="EMBL" id="JMQN01000059">
    <property type="protein sequence ID" value="KEA61923.1"/>
    <property type="molecule type" value="Genomic_DNA"/>
</dbReference>
<dbReference type="STRING" id="1232683.ADIMK_4070"/>
<dbReference type="AlphaFoldDB" id="A0A081FTR8"/>
<dbReference type="Proteomes" id="UP000028252">
    <property type="component" value="Unassembled WGS sequence"/>
</dbReference>
<reference evidence="1 2" key="1">
    <citation type="submission" date="2014-04" db="EMBL/GenBank/DDBJ databases">
        <title>Marinobacterium kochiensis sp. nov., isolated from sediment sample collected from Kochi backwaters in Kerala, India.</title>
        <authorList>
            <person name="Singh A."/>
            <person name="Pinnaka A.K."/>
        </authorList>
    </citation>
    <scope>NUCLEOTIDE SEQUENCE [LARGE SCALE GENOMIC DNA]</scope>
    <source>
        <strain evidence="1 2">AK27</strain>
    </source>
</reference>
<protein>
    <submittedName>
        <fullName evidence="1">Uncharacterized protein</fullName>
    </submittedName>
</protein>
<organism evidence="1 2">
    <name type="scientific">Marinobacterium lacunae</name>
    <dbReference type="NCBI Taxonomy" id="1232683"/>
    <lineage>
        <taxon>Bacteria</taxon>
        <taxon>Pseudomonadati</taxon>
        <taxon>Pseudomonadota</taxon>
        <taxon>Gammaproteobacteria</taxon>
        <taxon>Oceanospirillales</taxon>
        <taxon>Oceanospirillaceae</taxon>
        <taxon>Marinobacterium</taxon>
    </lineage>
</organism>
<keyword evidence="2" id="KW-1185">Reference proteome</keyword>
<evidence type="ECO:0000313" key="2">
    <source>
        <dbReference type="Proteomes" id="UP000028252"/>
    </source>
</evidence>
<sequence>MVGLYLQDSHLQVDDDSSHENNHTLIYGADLVLSNSN</sequence>
<gene>
    <name evidence="1" type="ORF">ADIMK_4070</name>
</gene>
<accession>A0A081FTR8</accession>